<dbReference type="Pfam" id="PF00412">
    <property type="entry name" value="LIM"/>
    <property type="match status" value="1"/>
</dbReference>
<protein>
    <submittedName>
        <fullName evidence="9">Uncharacterized protein</fullName>
    </submittedName>
</protein>
<proteinExistence type="predicted"/>
<feature type="compositionally biased region" description="Polar residues" evidence="6">
    <location>
        <begin position="336"/>
        <end position="347"/>
    </location>
</feature>
<accession>A0A8C4WWJ5</accession>
<feature type="compositionally biased region" description="Low complexity" evidence="6">
    <location>
        <begin position="429"/>
        <end position="448"/>
    </location>
</feature>
<dbReference type="InterPro" id="IPR001781">
    <property type="entry name" value="Znf_LIM"/>
</dbReference>
<evidence type="ECO:0000256" key="3">
    <source>
        <dbReference type="ARBA" id="ARBA00022833"/>
    </source>
</evidence>
<dbReference type="PANTHER" id="PTHR24211">
    <property type="entry name" value="LIM DOMAIN-CONTAINING PROTEIN"/>
    <property type="match status" value="1"/>
</dbReference>
<dbReference type="PROSITE" id="PS50023">
    <property type="entry name" value="LIM_DOMAIN_2"/>
    <property type="match status" value="1"/>
</dbReference>
<dbReference type="PANTHER" id="PTHR24211:SF20">
    <property type="entry name" value="PROTEIN ESPINAS-RELATED"/>
    <property type="match status" value="1"/>
</dbReference>
<dbReference type="GeneTree" id="ENSGT00940000153629"/>
<dbReference type="Ensembl" id="ENSEBUT00000016566.1">
    <property type="protein sequence ID" value="ENSEBUP00000015989.1"/>
    <property type="gene ID" value="ENSEBUG00000010049.1"/>
</dbReference>
<organism evidence="9 10">
    <name type="scientific">Eptatretus burgeri</name>
    <name type="common">Inshore hagfish</name>
    <dbReference type="NCBI Taxonomy" id="7764"/>
    <lineage>
        <taxon>Eukaryota</taxon>
        <taxon>Metazoa</taxon>
        <taxon>Chordata</taxon>
        <taxon>Craniata</taxon>
        <taxon>Vertebrata</taxon>
        <taxon>Cyclostomata</taxon>
        <taxon>Myxini</taxon>
        <taxon>Myxiniformes</taxon>
        <taxon>Myxinidae</taxon>
        <taxon>Eptatretinae</taxon>
        <taxon>Eptatretus</taxon>
    </lineage>
</organism>
<sequence length="507" mass="55755">TKQKNAKICLHCRCEFEEHMARMPESLRSVGLVPGPGPHTMSDNDSGCALEDFGWVPPGLAAEQVQRYFRCLPEDRVPLLHSPGENYRRQQLLRQLPLHDHDARHCSSLNQSSLRQFRAFVVQRQRKSIDRGLVKTLPTDSMELLCRQCGSWISGGSVVVLAARAGRDAAWHPACFVCQSCHELLVDLVCFHGDGGGLFCGRHHAERLRPRCASCDEQIGMSNKSHWHAKSECFSCFQCQKSLLGLPFLPRQGSIFCSKVCSKAAHDASRSSLGRISCPVTSAAFYTLADGGPGMLKSRAVTQANAEASAIVQPLKNSSTDPVVRDDTRSNVLCDSAATGSTISSPRSSRDNCMMRRVRSQEPYARRDIVLPFKAESETASFANLPPKRRHRHRSGRRKQSGHGWSYSENALNVETEDKSKASTSGQCLSTKMSPSLSSSSSSSTSLSSEEERDGYFLGQPIPGYRGYSLGTNPLPTPCAHSTSCSATTALRSAEKQRRQRRGCMMS</sequence>
<keyword evidence="3 5" id="KW-0862">Zinc</keyword>
<feature type="compositionally biased region" description="Basic residues" evidence="6">
    <location>
        <begin position="498"/>
        <end position="507"/>
    </location>
</feature>
<name>A0A8C4WWJ5_EPTBU</name>
<dbReference type="SUPFAM" id="SSF57716">
    <property type="entry name" value="Glucocorticoid receptor-like (DNA-binding domain)"/>
    <property type="match status" value="1"/>
</dbReference>
<feature type="region of interest" description="Disordered" evidence="6">
    <location>
        <begin position="485"/>
        <end position="507"/>
    </location>
</feature>
<keyword evidence="4 5" id="KW-0440">LIM domain</keyword>
<feature type="domain" description="PET" evidence="8">
    <location>
        <begin position="34"/>
        <end position="142"/>
    </location>
</feature>
<dbReference type="PROSITE" id="PS51303">
    <property type="entry name" value="PET"/>
    <property type="match status" value="1"/>
</dbReference>
<dbReference type="SMART" id="SM00132">
    <property type="entry name" value="LIM"/>
    <property type="match status" value="2"/>
</dbReference>
<evidence type="ECO:0000256" key="4">
    <source>
        <dbReference type="ARBA" id="ARBA00023038"/>
    </source>
</evidence>
<dbReference type="AlphaFoldDB" id="A0A8C4WWJ5"/>
<evidence type="ECO:0000256" key="2">
    <source>
        <dbReference type="ARBA" id="ARBA00022737"/>
    </source>
</evidence>
<evidence type="ECO:0000259" key="8">
    <source>
        <dbReference type="PROSITE" id="PS51303"/>
    </source>
</evidence>
<dbReference type="Gene3D" id="2.10.110.10">
    <property type="entry name" value="Cysteine Rich Protein"/>
    <property type="match status" value="2"/>
</dbReference>
<feature type="region of interest" description="Disordered" evidence="6">
    <location>
        <begin position="381"/>
        <end position="456"/>
    </location>
</feature>
<evidence type="ECO:0000313" key="10">
    <source>
        <dbReference type="Proteomes" id="UP000694388"/>
    </source>
</evidence>
<dbReference type="PROSITE" id="PS00478">
    <property type="entry name" value="LIM_DOMAIN_1"/>
    <property type="match status" value="1"/>
</dbReference>
<dbReference type="InterPro" id="IPR010442">
    <property type="entry name" value="PET_domain"/>
</dbReference>
<keyword evidence="10" id="KW-1185">Reference proteome</keyword>
<feature type="domain" description="LIM zinc-binding" evidence="7">
    <location>
        <begin position="144"/>
        <end position="210"/>
    </location>
</feature>
<evidence type="ECO:0000256" key="5">
    <source>
        <dbReference type="PROSITE-ProRule" id="PRU00125"/>
    </source>
</evidence>
<reference evidence="9" key="2">
    <citation type="submission" date="2025-09" db="UniProtKB">
        <authorList>
            <consortium name="Ensembl"/>
        </authorList>
    </citation>
    <scope>IDENTIFICATION</scope>
</reference>
<dbReference type="InterPro" id="IPR047120">
    <property type="entry name" value="Pk/Esn/Tes"/>
</dbReference>
<evidence type="ECO:0000313" key="9">
    <source>
        <dbReference type="Ensembl" id="ENSEBUP00000015989.1"/>
    </source>
</evidence>
<evidence type="ECO:0000256" key="6">
    <source>
        <dbReference type="SAM" id="MobiDB-lite"/>
    </source>
</evidence>
<reference evidence="9" key="1">
    <citation type="submission" date="2025-08" db="UniProtKB">
        <authorList>
            <consortium name="Ensembl"/>
        </authorList>
    </citation>
    <scope>IDENTIFICATION</scope>
</reference>
<evidence type="ECO:0000259" key="7">
    <source>
        <dbReference type="PROSITE" id="PS50023"/>
    </source>
</evidence>
<dbReference type="GO" id="GO:0008270">
    <property type="term" value="F:zinc ion binding"/>
    <property type="evidence" value="ECO:0007669"/>
    <property type="project" value="InterPro"/>
</dbReference>
<feature type="region of interest" description="Disordered" evidence="6">
    <location>
        <begin position="336"/>
        <end position="359"/>
    </location>
</feature>
<dbReference type="Pfam" id="PF06297">
    <property type="entry name" value="PET"/>
    <property type="match status" value="1"/>
</dbReference>
<keyword evidence="1 5" id="KW-0479">Metal-binding</keyword>
<keyword evidence="2" id="KW-0677">Repeat</keyword>
<dbReference type="Proteomes" id="UP000694388">
    <property type="component" value="Unplaced"/>
</dbReference>
<evidence type="ECO:0000256" key="1">
    <source>
        <dbReference type="ARBA" id="ARBA00022723"/>
    </source>
</evidence>
<feature type="compositionally biased region" description="Basic residues" evidence="6">
    <location>
        <begin position="387"/>
        <end position="401"/>
    </location>
</feature>